<comment type="similarity">
    <text evidence="4">Belongs to the sel-1 family.</text>
</comment>
<dbReference type="SUPFAM" id="SSF57850">
    <property type="entry name" value="RING/U-box"/>
    <property type="match status" value="1"/>
</dbReference>
<dbReference type="InterPro" id="IPR011990">
    <property type="entry name" value="TPR-like_helical_dom_sf"/>
</dbReference>
<protein>
    <recommendedName>
        <fullName evidence="6">MYND-type domain-containing protein</fullName>
    </recommendedName>
</protein>
<evidence type="ECO:0000256" key="1">
    <source>
        <dbReference type="ARBA" id="ARBA00022723"/>
    </source>
</evidence>
<dbReference type="InterPro" id="IPR050767">
    <property type="entry name" value="Sel1_AlgK"/>
</dbReference>
<evidence type="ECO:0000256" key="5">
    <source>
        <dbReference type="PROSITE-ProRule" id="PRU00134"/>
    </source>
</evidence>
<evidence type="ECO:0000256" key="3">
    <source>
        <dbReference type="ARBA" id="ARBA00022833"/>
    </source>
</evidence>
<evidence type="ECO:0000256" key="4">
    <source>
        <dbReference type="ARBA" id="ARBA00038101"/>
    </source>
</evidence>
<keyword evidence="3" id="KW-0862">Zinc</keyword>
<dbReference type="Gene3D" id="6.10.140.2220">
    <property type="match status" value="1"/>
</dbReference>
<sequence>MSCVPVVVDDDGVEACANCGKHGSDNCGKEGSAAVKLKSCTACRLVKYCGVDCQKAHRKQHKKACKKRAAEIKDEQLYRQGRERPEGDFCPICTLPIPLPMDEHGVFNTCCMKRICNGCDMAAKDRGMFDCPFCRTRYPDNDEGMLPMIQSRVEKKDPAAICFLGEKYYYGHLGLQQDMRKAVELWTEAADLGSIEALYFIGNAYAFGEGVEQDEAKAAEFHTKAALQGDVESRIKLGCHEAFLGNHNRALGQFLISANGAQ</sequence>
<proteinExistence type="inferred from homology"/>
<dbReference type="SUPFAM" id="SSF81901">
    <property type="entry name" value="HCP-like"/>
    <property type="match status" value="1"/>
</dbReference>
<comment type="caution">
    <text evidence="7">The sequence shown here is derived from an EMBL/GenBank/DDBJ whole genome shotgun (WGS) entry which is preliminary data.</text>
</comment>
<dbReference type="GO" id="GO:0008270">
    <property type="term" value="F:zinc ion binding"/>
    <property type="evidence" value="ECO:0007669"/>
    <property type="project" value="UniProtKB-KW"/>
</dbReference>
<reference evidence="7 8" key="1">
    <citation type="journal article" date="2012" name="Genome Biol.">
        <title>Genome and low-iron response of an oceanic diatom adapted to chronic iron limitation.</title>
        <authorList>
            <person name="Lommer M."/>
            <person name="Specht M."/>
            <person name="Roy A.S."/>
            <person name="Kraemer L."/>
            <person name="Andreson R."/>
            <person name="Gutowska M.A."/>
            <person name="Wolf J."/>
            <person name="Bergner S.V."/>
            <person name="Schilhabel M.B."/>
            <person name="Klostermeier U.C."/>
            <person name="Beiko R.G."/>
            <person name="Rosenstiel P."/>
            <person name="Hippler M."/>
            <person name="Laroche J."/>
        </authorList>
    </citation>
    <scope>NUCLEOTIDE SEQUENCE [LARGE SCALE GENOMIC DNA]</scope>
    <source>
        <strain evidence="7 8">CCMP1005</strain>
    </source>
</reference>
<dbReference type="Proteomes" id="UP000266841">
    <property type="component" value="Unassembled WGS sequence"/>
</dbReference>
<dbReference type="InterPro" id="IPR002893">
    <property type="entry name" value="Znf_MYND"/>
</dbReference>
<dbReference type="Pfam" id="PF08238">
    <property type="entry name" value="Sel1"/>
    <property type="match status" value="2"/>
</dbReference>
<dbReference type="PANTHER" id="PTHR11102:SF160">
    <property type="entry name" value="ERAD-ASSOCIATED E3 UBIQUITIN-PROTEIN LIGASE COMPONENT HRD3"/>
    <property type="match status" value="1"/>
</dbReference>
<keyword evidence="1" id="KW-0479">Metal-binding</keyword>
<dbReference type="PROSITE" id="PS50865">
    <property type="entry name" value="ZF_MYND_2"/>
    <property type="match status" value="1"/>
</dbReference>
<dbReference type="PANTHER" id="PTHR11102">
    <property type="entry name" value="SEL-1-LIKE PROTEIN"/>
    <property type="match status" value="1"/>
</dbReference>
<dbReference type="AlphaFoldDB" id="K0R043"/>
<dbReference type="SMART" id="SM00671">
    <property type="entry name" value="SEL1"/>
    <property type="match status" value="2"/>
</dbReference>
<organism evidence="7 8">
    <name type="scientific">Thalassiosira oceanica</name>
    <name type="common">Marine diatom</name>
    <dbReference type="NCBI Taxonomy" id="159749"/>
    <lineage>
        <taxon>Eukaryota</taxon>
        <taxon>Sar</taxon>
        <taxon>Stramenopiles</taxon>
        <taxon>Ochrophyta</taxon>
        <taxon>Bacillariophyta</taxon>
        <taxon>Coscinodiscophyceae</taxon>
        <taxon>Thalassiosirophycidae</taxon>
        <taxon>Thalassiosirales</taxon>
        <taxon>Thalassiosiraceae</taxon>
        <taxon>Thalassiosira</taxon>
    </lineage>
</organism>
<evidence type="ECO:0000259" key="6">
    <source>
        <dbReference type="PROSITE" id="PS50865"/>
    </source>
</evidence>
<dbReference type="InterPro" id="IPR006597">
    <property type="entry name" value="Sel1-like"/>
</dbReference>
<dbReference type="Gene3D" id="1.25.40.10">
    <property type="entry name" value="Tetratricopeptide repeat domain"/>
    <property type="match status" value="1"/>
</dbReference>
<dbReference type="PROSITE" id="PS01360">
    <property type="entry name" value="ZF_MYND_1"/>
    <property type="match status" value="1"/>
</dbReference>
<accession>K0R043</accession>
<evidence type="ECO:0000313" key="7">
    <source>
        <dbReference type="EMBL" id="EJK45413.1"/>
    </source>
</evidence>
<gene>
    <name evidence="7" type="ORF">THAOC_35971</name>
</gene>
<keyword evidence="8" id="KW-1185">Reference proteome</keyword>
<dbReference type="eggNOG" id="ENOG502SC8I">
    <property type="taxonomic scope" value="Eukaryota"/>
</dbReference>
<dbReference type="OrthoDB" id="272077at2759"/>
<evidence type="ECO:0000256" key="2">
    <source>
        <dbReference type="ARBA" id="ARBA00022771"/>
    </source>
</evidence>
<keyword evidence="2 5" id="KW-0863">Zinc-finger</keyword>
<evidence type="ECO:0000313" key="8">
    <source>
        <dbReference type="Proteomes" id="UP000266841"/>
    </source>
</evidence>
<dbReference type="Pfam" id="PF01753">
    <property type="entry name" value="zf-MYND"/>
    <property type="match status" value="1"/>
</dbReference>
<feature type="domain" description="MYND-type" evidence="6">
    <location>
        <begin position="16"/>
        <end position="65"/>
    </location>
</feature>
<dbReference type="EMBL" id="AGNL01048536">
    <property type="protein sequence ID" value="EJK45413.1"/>
    <property type="molecule type" value="Genomic_DNA"/>
</dbReference>
<name>K0R043_THAOC</name>
<dbReference type="SUPFAM" id="SSF144232">
    <property type="entry name" value="HIT/MYND zinc finger-like"/>
    <property type="match status" value="1"/>
</dbReference>